<dbReference type="RefSeq" id="WP_254098697.1">
    <property type="nucleotide sequence ID" value="NZ_JANATA010000003.1"/>
</dbReference>
<gene>
    <name evidence="2" type="primary">apaG</name>
    <name evidence="2" type="ORF">NLF92_02895</name>
</gene>
<evidence type="ECO:0000313" key="2">
    <source>
        <dbReference type="EMBL" id="MCP3427889.1"/>
    </source>
</evidence>
<dbReference type="SUPFAM" id="SSF110069">
    <property type="entry name" value="ApaG-like"/>
    <property type="match status" value="1"/>
</dbReference>
<keyword evidence="3" id="KW-1185">Reference proteome</keyword>
<dbReference type="NCBIfam" id="NF003967">
    <property type="entry name" value="PRK05461.1"/>
    <property type="match status" value="1"/>
</dbReference>
<dbReference type="GO" id="GO:0070987">
    <property type="term" value="P:error-free translesion synthesis"/>
    <property type="evidence" value="ECO:0007669"/>
    <property type="project" value="TreeGrafter"/>
</dbReference>
<feature type="domain" description="ApaG" evidence="1">
    <location>
        <begin position="1"/>
        <end position="125"/>
    </location>
</feature>
<dbReference type="Gene3D" id="2.60.40.1470">
    <property type="entry name" value="ApaG domain"/>
    <property type="match status" value="1"/>
</dbReference>
<organism evidence="2 3">
    <name type="scientific">Opacimonas viscosa</name>
    <dbReference type="NCBI Taxonomy" id="2961944"/>
    <lineage>
        <taxon>Bacteria</taxon>
        <taxon>Pseudomonadati</taxon>
        <taxon>Pseudomonadota</taxon>
        <taxon>Gammaproteobacteria</taxon>
        <taxon>Alteromonadales</taxon>
        <taxon>Alteromonadaceae</taxon>
        <taxon>Opacimonas</taxon>
    </lineage>
</organism>
<dbReference type="EMBL" id="JANATA010000003">
    <property type="protein sequence ID" value="MCP3427889.1"/>
    <property type="molecule type" value="Genomic_DNA"/>
</dbReference>
<evidence type="ECO:0000259" key="1">
    <source>
        <dbReference type="PROSITE" id="PS51087"/>
    </source>
</evidence>
<dbReference type="Proteomes" id="UP001165413">
    <property type="component" value="Unassembled WGS sequence"/>
</dbReference>
<evidence type="ECO:0000313" key="3">
    <source>
        <dbReference type="Proteomes" id="UP001165413"/>
    </source>
</evidence>
<sequence>MTLADDIKISVVTQLLENQSVPAENRYAFAYTIHMRNLSHYTVQLRNRYWQITNGNNKTHEVSGAGVVGEEPILEPNGEYTYTSGAVLDTPVGSMQGHFEFEDPTGNMFLVPVPIFSFIKANSVN</sequence>
<proteinExistence type="predicted"/>
<dbReference type="PANTHER" id="PTHR14289:SF16">
    <property type="entry name" value="POLYMERASE DELTA-INTERACTING PROTEIN 2"/>
    <property type="match status" value="1"/>
</dbReference>
<dbReference type="InterPro" id="IPR036767">
    <property type="entry name" value="ApaG_sf"/>
</dbReference>
<protein>
    <submittedName>
        <fullName evidence="2">Co2+/Mg2+ efflux protein ApaG</fullName>
    </submittedName>
</protein>
<name>A0AA41X3H4_9ALTE</name>
<dbReference type="InterPro" id="IPR007474">
    <property type="entry name" value="ApaG_domain"/>
</dbReference>
<comment type="caution">
    <text evidence="2">The sequence shown here is derived from an EMBL/GenBank/DDBJ whole genome shotgun (WGS) entry which is preliminary data.</text>
</comment>
<accession>A0AA41X3H4</accession>
<reference evidence="2" key="1">
    <citation type="submission" date="2022-07" db="EMBL/GenBank/DDBJ databases">
        <title>Characterization of the Novel Bacterium Alteromonas immobilis LMIT006 and Alteromonas gregis LMIT007.</title>
        <authorList>
            <person name="Lin X."/>
        </authorList>
    </citation>
    <scope>NUCLEOTIDE SEQUENCE</scope>
    <source>
        <strain evidence="2">LMIT007</strain>
    </source>
</reference>
<dbReference type="PROSITE" id="PS51087">
    <property type="entry name" value="APAG"/>
    <property type="match status" value="1"/>
</dbReference>
<dbReference type="AlphaFoldDB" id="A0AA41X3H4"/>
<dbReference type="PANTHER" id="PTHR14289">
    <property type="entry name" value="F-BOX ONLY PROTEIN 3"/>
    <property type="match status" value="1"/>
</dbReference>
<dbReference type="Pfam" id="PF04379">
    <property type="entry name" value="DUF525"/>
    <property type="match status" value="1"/>
</dbReference>